<dbReference type="Proteomes" id="UP000499080">
    <property type="component" value="Unassembled WGS sequence"/>
</dbReference>
<comment type="caution">
    <text evidence="1">The sequence shown here is derived from an EMBL/GenBank/DDBJ whole genome shotgun (WGS) entry which is preliminary data.</text>
</comment>
<proteinExistence type="predicted"/>
<dbReference type="AlphaFoldDB" id="A0A4Y2RJC1"/>
<sequence length="94" mass="11064">MEWNYHFMVTMSFANCQRQNLVEVVSGKMMRNILSDLSGTSLSIAREKWWSFRGSRYQGMDLSASWDIEGVPWWRSLDCGHSSKLTRRLQDRGR</sequence>
<organism evidence="1 2">
    <name type="scientific">Araneus ventricosus</name>
    <name type="common">Orbweaver spider</name>
    <name type="synonym">Epeira ventricosa</name>
    <dbReference type="NCBI Taxonomy" id="182803"/>
    <lineage>
        <taxon>Eukaryota</taxon>
        <taxon>Metazoa</taxon>
        <taxon>Ecdysozoa</taxon>
        <taxon>Arthropoda</taxon>
        <taxon>Chelicerata</taxon>
        <taxon>Arachnida</taxon>
        <taxon>Araneae</taxon>
        <taxon>Araneomorphae</taxon>
        <taxon>Entelegynae</taxon>
        <taxon>Araneoidea</taxon>
        <taxon>Araneidae</taxon>
        <taxon>Araneus</taxon>
    </lineage>
</organism>
<name>A0A4Y2RJC1_ARAVE</name>
<gene>
    <name evidence="1" type="ORF">AVEN_269945_1</name>
</gene>
<evidence type="ECO:0000313" key="1">
    <source>
        <dbReference type="EMBL" id="GBN75526.1"/>
    </source>
</evidence>
<keyword evidence="2" id="KW-1185">Reference proteome</keyword>
<dbReference type="EMBL" id="BGPR01017228">
    <property type="protein sequence ID" value="GBN75526.1"/>
    <property type="molecule type" value="Genomic_DNA"/>
</dbReference>
<evidence type="ECO:0000313" key="2">
    <source>
        <dbReference type="Proteomes" id="UP000499080"/>
    </source>
</evidence>
<protein>
    <submittedName>
        <fullName evidence="1">Uncharacterized protein</fullName>
    </submittedName>
</protein>
<reference evidence="1 2" key="1">
    <citation type="journal article" date="2019" name="Sci. Rep.">
        <title>Orb-weaving spider Araneus ventricosus genome elucidates the spidroin gene catalogue.</title>
        <authorList>
            <person name="Kono N."/>
            <person name="Nakamura H."/>
            <person name="Ohtoshi R."/>
            <person name="Moran D.A.P."/>
            <person name="Shinohara A."/>
            <person name="Yoshida Y."/>
            <person name="Fujiwara M."/>
            <person name="Mori M."/>
            <person name="Tomita M."/>
            <person name="Arakawa K."/>
        </authorList>
    </citation>
    <scope>NUCLEOTIDE SEQUENCE [LARGE SCALE GENOMIC DNA]</scope>
</reference>
<accession>A0A4Y2RJC1</accession>